<evidence type="ECO:0000256" key="3">
    <source>
        <dbReference type="RuleBase" id="RU364104"/>
    </source>
</evidence>
<dbReference type="InterPro" id="IPR013892">
    <property type="entry name" value="Cyt_c_biogenesis_Cmc1-like"/>
</dbReference>
<dbReference type="Pfam" id="PF08583">
    <property type="entry name" value="Cmc1"/>
    <property type="match status" value="1"/>
</dbReference>
<dbReference type="RefSeq" id="XP_009029963.1">
    <property type="nucleotide sequence ID" value="XM_009031715.1"/>
</dbReference>
<dbReference type="GO" id="GO:0005739">
    <property type="term" value="C:mitochondrion"/>
    <property type="evidence" value="ECO:0000318"/>
    <property type="project" value="GO_Central"/>
</dbReference>
<dbReference type="GeneID" id="20217072"/>
<dbReference type="EMBL" id="AMQM01007916">
    <property type="status" value="NOT_ANNOTATED_CDS"/>
    <property type="molecule type" value="Genomic_DNA"/>
</dbReference>
<dbReference type="CTD" id="20217072"/>
<evidence type="ECO:0000313" key="5">
    <source>
        <dbReference type="EnsemblMetazoa" id="HelroP90227"/>
    </source>
</evidence>
<dbReference type="OrthoDB" id="6224010at2759"/>
<accession>T1G7M5</accession>
<reference evidence="5" key="3">
    <citation type="submission" date="2015-06" db="UniProtKB">
        <authorList>
            <consortium name="EnsemblMetazoa"/>
        </authorList>
    </citation>
    <scope>IDENTIFICATION</scope>
</reference>
<dbReference type="OMA" id="CCQETGF"/>
<evidence type="ECO:0000313" key="4">
    <source>
        <dbReference type="EMBL" id="ESN91938.1"/>
    </source>
</evidence>
<dbReference type="InParanoid" id="T1G7M5"/>
<protein>
    <recommendedName>
        <fullName evidence="3">COX assembly mitochondrial protein</fullName>
    </recommendedName>
</protein>
<evidence type="ECO:0000256" key="2">
    <source>
        <dbReference type="ARBA" id="ARBA00023157"/>
    </source>
</evidence>
<dbReference type="eggNOG" id="KOG4624">
    <property type="taxonomic scope" value="Eukaryota"/>
</dbReference>
<name>T1G7M5_HELRO</name>
<evidence type="ECO:0000313" key="6">
    <source>
        <dbReference type="Proteomes" id="UP000015101"/>
    </source>
</evidence>
<evidence type="ECO:0000256" key="1">
    <source>
        <dbReference type="ARBA" id="ARBA00007347"/>
    </source>
</evidence>
<dbReference type="FunCoup" id="T1G7M5">
    <property type="interactions" value="129"/>
</dbReference>
<sequence length="104" mass="12499">LGDPDDRSLRRVEVDVVIPKMMKDEVKKFCDVEVKAFVDCSKQYGLLLPLMCRQQNKEMQKCTMKWYQDEEYRKVVTERYLQERSEFRRTGVPVHKYERGHSGH</sequence>
<dbReference type="AlphaFoldDB" id="T1G7M5"/>
<keyword evidence="2" id="KW-1015">Disulfide bond</keyword>
<dbReference type="EMBL" id="KB097687">
    <property type="protein sequence ID" value="ESN91938.1"/>
    <property type="molecule type" value="Genomic_DNA"/>
</dbReference>
<dbReference type="PROSITE" id="PS51808">
    <property type="entry name" value="CHCH"/>
    <property type="match status" value="1"/>
</dbReference>
<keyword evidence="6" id="KW-1185">Reference proteome</keyword>
<dbReference type="STRING" id="6412.T1G7M5"/>
<gene>
    <name evidence="5" type="primary">20217072</name>
    <name evidence="4" type="ORF">HELRODRAFT_90227</name>
</gene>
<comment type="similarity">
    <text evidence="1 3">Belongs to the CMC family.</text>
</comment>
<comment type="subcellular location">
    <subcellularLocation>
        <location evidence="3">Mitochondrion</location>
    </subcellularLocation>
</comment>
<dbReference type="HOGENOM" id="CLU_142621_1_1_1"/>
<proteinExistence type="inferred from homology"/>
<dbReference type="Proteomes" id="UP000015101">
    <property type="component" value="Unassembled WGS sequence"/>
</dbReference>
<organism evidence="5 6">
    <name type="scientific">Helobdella robusta</name>
    <name type="common">Californian leech</name>
    <dbReference type="NCBI Taxonomy" id="6412"/>
    <lineage>
        <taxon>Eukaryota</taxon>
        <taxon>Metazoa</taxon>
        <taxon>Spiralia</taxon>
        <taxon>Lophotrochozoa</taxon>
        <taxon>Annelida</taxon>
        <taxon>Clitellata</taxon>
        <taxon>Hirudinea</taxon>
        <taxon>Rhynchobdellida</taxon>
        <taxon>Glossiphoniidae</taxon>
        <taxon>Helobdella</taxon>
    </lineage>
</organism>
<keyword evidence="3" id="KW-0496">Mitochondrion</keyword>
<dbReference type="EnsemblMetazoa" id="HelroT90227">
    <property type="protein sequence ID" value="HelroP90227"/>
    <property type="gene ID" value="HelroG90227"/>
</dbReference>
<reference evidence="4 6" key="2">
    <citation type="journal article" date="2013" name="Nature">
        <title>Insights into bilaterian evolution from three spiralian genomes.</title>
        <authorList>
            <person name="Simakov O."/>
            <person name="Marletaz F."/>
            <person name="Cho S.J."/>
            <person name="Edsinger-Gonzales E."/>
            <person name="Havlak P."/>
            <person name="Hellsten U."/>
            <person name="Kuo D.H."/>
            <person name="Larsson T."/>
            <person name="Lv J."/>
            <person name="Arendt D."/>
            <person name="Savage R."/>
            <person name="Osoegawa K."/>
            <person name="de Jong P."/>
            <person name="Grimwood J."/>
            <person name="Chapman J.A."/>
            <person name="Shapiro H."/>
            <person name="Aerts A."/>
            <person name="Otillar R.P."/>
            <person name="Terry A.Y."/>
            <person name="Boore J.L."/>
            <person name="Grigoriev I.V."/>
            <person name="Lindberg D.R."/>
            <person name="Seaver E.C."/>
            <person name="Weisblat D.A."/>
            <person name="Putnam N.H."/>
            <person name="Rokhsar D.S."/>
        </authorList>
    </citation>
    <scope>NUCLEOTIDE SEQUENCE</scope>
</reference>
<reference evidence="6" key="1">
    <citation type="submission" date="2012-12" db="EMBL/GenBank/DDBJ databases">
        <authorList>
            <person name="Hellsten U."/>
            <person name="Grimwood J."/>
            <person name="Chapman J.A."/>
            <person name="Shapiro H."/>
            <person name="Aerts A."/>
            <person name="Otillar R.P."/>
            <person name="Terry A.Y."/>
            <person name="Boore J.L."/>
            <person name="Simakov O."/>
            <person name="Marletaz F."/>
            <person name="Cho S.-J."/>
            <person name="Edsinger-Gonzales E."/>
            <person name="Havlak P."/>
            <person name="Kuo D.-H."/>
            <person name="Larsson T."/>
            <person name="Lv J."/>
            <person name="Arendt D."/>
            <person name="Savage R."/>
            <person name="Osoegawa K."/>
            <person name="de Jong P."/>
            <person name="Lindberg D.R."/>
            <person name="Seaver E.C."/>
            <person name="Weisblat D.A."/>
            <person name="Putnam N.H."/>
            <person name="Grigoriev I.V."/>
            <person name="Rokhsar D.S."/>
        </authorList>
    </citation>
    <scope>NUCLEOTIDE SEQUENCE</scope>
</reference>
<dbReference type="KEGG" id="hro:HELRODRAFT_90227"/>